<feature type="transmembrane region" description="Helical" evidence="5">
    <location>
        <begin position="112"/>
        <end position="128"/>
    </location>
</feature>
<organism evidence="7 8">
    <name type="scientific">Novipirellula herctigrandis</name>
    <dbReference type="NCBI Taxonomy" id="2527986"/>
    <lineage>
        <taxon>Bacteria</taxon>
        <taxon>Pseudomonadati</taxon>
        <taxon>Planctomycetota</taxon>
        <taxon>Planctomycetia</taxon>
        <taxon>Pirellulales</taxon>
        <taxon>Pirellulaceae</taxon>
        <taxon>Novipirellula</taxon>
    </lineage>
</organism>
<reference evidence="7 8" key="1">
    <citation type="submission" date="2019-02" db="EMBL/GenBank/DDBJ databases">
        <title>Deep-cultivation of Planctomycetes and their phenomic and genomic characterization uncovers novel biology.</title>
        <authorList>
            <person name="Wiegand S."/>
            <person name="Jogler M."/>
            <person name="Boedeker C."/>
            <person name="Pinto D."/>
            <person name="Vollmers J."/>
            <person name="Rivas-Marin E."/>
            <person name="Kohn T."/>
            <person name="Peeters S.H."/>
            <person name="Heuer A."/>
            <person name="Rast P."/>
            <person name="Oberbeckmann S."/>
            <person name="Bunk B."/>
            <person name="Jeske O."/>
            <person name="Meyerdierks A."/>
            <person name="Storesund J.E."/>
            <person name="Kallscheuer N."/>
            <person name="Luecker S."/>
            <person name="Lage O.M."/>
            <person name="Pohl T."/>
            <person name="Merkel B.J."/>
            <person name="Hornburger P."/>
            <person name="Mueller R.-W."/>
            <person name="Bruemmer F."/>
            <person name="Labrenz M."/>
            <person name="Spormann A.M."/>
            <person name="Op Den Camp H."/>
            <person name="Overmann J."/>
            <person name="Amann R."/>
            <person name="Jetten M.S.M."/>
            <person name="Mascher T."/>
            <person name="Medema M.H."/>
            <person name="Devos D.P."/>
            <person name="Kaster A.-K."/>
            <person name="Ovreas L."/>
            <person name="Rohde M."/>
            <person name="Galperin M.Y."/>
            <person name="Jogler C."/>
        </authorList>
    </citation>
    <scope>NUCLEOTIDE SEQUENCE [LARGE SCALE GENOMIC DNA]</scope>
    <source>
        <strain evidence="7 8">CA13</strain>
    </source>
</reference>
<evidence type="ECO:0000313" key="8">
    <source>
        <dbReference type="Proteomes" id="UP000315010"/>
    </source>
</evidence>
<dbReference type="Pfam" id="PF04932">
    <property type="entry name" value="Wzy_C"/>
    <property type="match status" value="1"/>
</dbReference>
<evidence type="ECO:0000256" key="5">
    <source>
        <dbReference type="SAM" id="Phobius"/>
    </source>
</evidence>
<evidence type="ECO:0000256" key="1">
    <source>
        <dbReference type="ARBA" id="ARBA00004141"/>
    </source>
</evidence>
<evidence type="ECO:0000259" key="6">
    <source>
        <dbReference type="Pfam" id="PF04932"/>
    </source>
</evidence>
<comment type="subcellular location">
    <subcellularLocation>
        <location evidence="1">Membrane</location>
        <topology evidence="1">Multi-pass membrane protein</topology>
    </subcellularLocation>
</comment>
<dbReference type="GO" id="GO:0016874">
    <property type="term" value="F:ligase activity"/>
    <property type="evidence" value="ECO:0007669"/>
    <property type="project" value="UniProtKB-KW"/>
</dbReference>
<keyword evidence="8" id="KW-1185">Reference proteome</keyword>
<feature type="transmembrane region" description="Helical" evidence="5">
    <location>
        <begin position="83"/>
        <end position="100"/>
    </location>
</feature>
<dbReference type="EMBL" id="SJPJ01000001">
    <property type="protein sequence ID" value="TWT81152.1"/>
    <property type="molecule type" value="Genomic_DNA"/>
</dbReference>
<evidence type="ECO:0000256" key="2">
    <source>
        <dbReference type="ARBA" id="ARBA00022692"/>
    </source>
</evidence>
<keyword evidence="2 5" id="KW-0812">Transmembrane</keyword>
<evidence type="ECO:0000313" key="7">
    <source>
        <dbReference type="EMBL" id="TWT81152.1"/>
    </source>
</evidence>
<accession>A0A5C5Z183</accession>
<feature type="transmembrane region" description="Helical" evidence="5">
    <location>
        <begin position="376"/>
        <end position="399"/>
    </location>
</feature>
<feature type="transmembrane region" description="Helical" evidence="5">
    <location>
        <begin position="247"/>
        <end position="265"/>
    </location>
</feature>
<feature type="transmembrane region" description="Helical" evidence="5">
    <location>
        <begin position="174"/>
        <end position="195"/>
    </location>
</feature>
<evidence type="ECO:0000256" key="3">
    <source>
        <dbReference type="ARBA" id="ARBA00022989"/>
    </source>
</evidence>
<name>A0A5C5Z183_9BACT</name>
<dbReference type="PANTHER" id="PTHR37422:SF23">
    <property type="entry name" value="TEICHURONIC ACID BIOSYNTHESIS PROTEIN TUAE"/>
    <property type="match status" value="1"/>
</dbReference>
<feature type="transmembrane region" description="Helical" evidence="5">
    <location>
        <begin position="135"/>
        <end position="154"/>
    </location>
</feature>
<keyword evidence="7" id="KW-0436">Ligase</keyword>
<proteinExistence type="predicted"/>
<comment type="caution">
    <text evidence="7">The sequence shown here is derived from an EMBL/GenBank/DDBJ whole genome shotgun (WGS) entry which is preliminary data.</text>
</comment>
<feature type="transmembrane region" description="Helical" evidence="5">
    <location>
        <begin position="202"/>
        <end position="217"/>
    </location>
</feature>
<dbReference type="RefSeq" id="WP_146396860.1">
    <property type="nucleotide sequence ID" value="NZ_SJPJ01000001.1"/>
</dbReference>
<evidence type="ECO:0000256" key="4">
    <source>
        <dbReference type="ARBA" id="ARBA00023136"/>
    </source>
</evidence>
<feature type="domain" description="O-antigen ligase-related" evidence="6">
    <location>
        <begin position="212"/>
        <end position="352"/>
    </location>
</feature>
<keyword evidence="4 5" id="KW-0472">Membrane</keyword>
<keyword evidence="3 5" id="KW-1133">Transmembrane helix</keyword>
<dbReference type="Proteomes" id="UP000315010">
    <property type="component" value="Unassembled WGS sequence"/>
</dbReference>
<dbReference type="InterPro" id="IPR051533">
    <property type="entry name" value="WaaL-like"/>
</dbReference>
<dbReference type="OrthoDB" id="253635at2"/>
<protein>
    <submittedName>
        <fullName evidence="7">O-Antigen ligase</fullName>
    </submittedName>
</protein>
<feature type="transmembrane region" description="Helical" evidence="5">
    <location>
        <begin position="344"/>
        <end position="364"/>
    </location>
</feature>
<feature type="transmembrane region" description="Helical" evidence="5">
    <location>
        <begin position="48"/>
        <end position="71"/>
    </location>
</feature>
<dbReference type="GO" id="GO:0016020">
    <property type="term" value="C:membrane"/>
    <property type="evidence" value="ECO:0007669"/>
    <property type="project" value="UniProtKB-SubCell"/>
</dbReference>
<gene>
    <name evidence="7" type="ORF">CA13_26000</name>
</gene>
<dbReference type="PANTHER" id="PTHR37422">
    <property type="entry name" value="TEICHURONIC ACID BIOSYNTHESIS PROTEIN TUAE"/>
    <property type="match status" value="1"/>
</dbReference>
<dbReference type="InterPro" id="IPR007016">
    <property type="entry name" value="O-antigen_ligase-rel_domated"/>
</dbReference>
<sequence>MMVILWFCCFLFACVMLFRRPVWGIALYMQTFFAFPPMWWWGESFGDYRWNLIGGIGLLIAALVSGTIFSLPSRCKGLSKNSFWLLVAIVINATLVHYLLSAQPETSEQPYNNLLKFSLLQLLIAAVIRTRNDFMIALVILAIAAGYIGYEVTINDRGSFREGRLEGVGAPGAANANELASLMITVLPLAGAIIIGVKGWKRLVGIVMSPLILNVIVECSSRGAMLGGVLASGVMVFLSPRAIRKQIIGALVLGCLALAVLAGNTRLVERFNSIFVGEDERDASASNRLIFWRAGLYVLADHPLGSGGAAFKNVHGRSYIYDIEGEDFGNRAIHNGYINESVEWGIQGLTLHLAMIGICAVMVRRQIRSFQEAGDVQMGILGSALLGAIAAFMVTSMFGDKFDAEWGYWCCGLAMAYGNLPTEGGEGQQDGVLQ</sequence>
<dbReference type="AlphaFoldDB" id="A0A5C5Z183"/>